<dbReference type="RefSeq" id="XP_008721528.1">
    <property type="nucleotide sequence ID" value="XM_008723306.1"/>
</dbReference>
<dbReference type="OrthoDB" id="10248475at2759"/>
<dbReference type="SUPFAM" id="SSF53056">
    <property type="entry name" value="beta-carbonic anhydrase, cab"/>
    <property type="match status" value="1"/>
</dbReference>
<proteinExistence type="predicted"/>
<dbReference type="InterPro" id="IPR036874">
    <property type="entry name" value="Carbonic_anhydrase_sf"/>
</dbReference>
<dbReference type="GO" id="GO:0008270">
    <property type="term" value="F:zinc ion binding"/>
    <property type="evidence" value="ECO:0007669"/>
    <property type="project" value="InterPro"/>
</dbReference>
<accession>W2RK41</accession>
<evidence type="ECO:0000313" key="2">
    <source>
        <dbReference type="Proteomes" id="UP000030752"/>
    </source>
</evidence>
<dbReference type="Gene3D" id="3.40.1050.10">
    <property type="entry name" value="Carbonic anhydrase"/>
    <property type="match status" value="1"/>
</dbReference>
<evidence type="ECO:0008006" key="3">
    <source>
        <dbReference type="Google" id="ProtNLM"/>
    </source>
</evidence>
<dbReference type="GeneID" id="19976327"/>
<name>W2RK41_CYPE1</name>
<dbReference type="Proteomes" id="UP000030752">
    <property type="component" value="Unassembled WGS sequence"/>
</dbReference>
<protein>
    <recommendedName>
        <fullName evidence="3">Carbonate dehydratase</fullName>
    </recommendedName>
</protein>
<dbReference type="GO" id="GO:0004089">
    <property type="term" value="F:carbonate dehydratase activity"/>
    <property type="evidence" value="ECO:0007669"/>
    <property type="project" value="InterPro"/>
</dbReference>
<dbReference type="VEuPathDB" id="FungiDB:HMPREF1541_08988"/>
<gene>
    <name evidence="1" type="ORF">HMPREF1541_08988</name>
</gene>
<keyword evidence="2" id="KW-1185">Reference proteome</keyword>
<evidence type="ECO:0000313" key="1">
    <source>
        <dbReference type="EMBL" id="ETN36710.1"/>
    </source>
</evidence>
<reference evidence="1 2" key="1">
    <citation type="submission" date="2013-03" db="EMBL/GenBank/DDBJ databases">
        <title>The Genome Sequence of Phialophora europaea CBS 101466.</title>
        <authorList>
            <consortium name="The Broad Institute Genomics Platform"/>
            <person name="Cuomo C."/>
            <person name="de Hoog S."/>
            <person name="Gorbushina A."/>
            <person name="Walker B."/>
            <person name="Young S.K."/>
            <person name="Zeng Q."/>
            <person name="Gargeya S."/>
            <person name="Fitzgerald M."/>
            <person name="Haas B."/>
            <person name="Abouelleil A."/>
            <person name="Allen A.W."/>
            <person name="Alvarado L."/>
            <person name="Arachchi H.M."/>
            <person name="Berlin A.M."/>
            <person name="Chapman S.B."/>
            <person name="Gainer-Dewar J."/>
            <person name="Goldberg J."/>
            <person name="Griggs A."/>
            <person name="Gujja S."/>
            <person name="Hansen M."/>
            <person name="Howarth C."/>
            <person name="Imamovic A."/>
            <person name="Ireland A."/>
            <person name="Larimer J."/>
            <person name="McCowan C."/>
            <person name="Murphy C."/>
            <person name="Pearson M."/>
            <person name="Poon T.W."/>
            <person name="Priest M."/>
            <person name="Roberts A."/>
            <person name="Saif S."/>
            <person name="Shea T."/>
            <person name="Sisk P."/>
            <person name="Sykes S."/>
            <person name="Wortman J."/>
            <person name="Nusbaum C."/>
            <person name="Birren B."/>
        </authorList>
    </citation>
    <scope>NUCLEOTIDE SEQUENCE [LARGE SCALE GENOMIC DNA]</scope>
    <source>
        <strain evidence="1 2">CBS 101466</strain>
    </source>
</reference>
<dbReference type="HOGENOM" id="CLU_2904136_0_0_1"/>
<dbReference type="EMBL" id="KB822725">
    <property type="protein sequence ID" value="ETN36710.1"/>
    <property type="molecule type" value="Genomic_DNA"/>
</dbReference>
<dbReference type="InParanoid" id="W2RK41"/>
<dbReference type="AlphaFoldDB" id="W2RK41"/>
<organism evidence="1 2">
    <name type="scientific">Cyphellophora europaea (strain CBS 101466)</name>
    <name type="common">Phialophora europaea</name>
    <dbReference type="NCBI Taxonomy" id="1220924"/>
    <lineage>
        <taxon>Eukaryota</taxon>
        <taxon>Fungi</taxon>
        <taxon>Dikarya</taxon>
        <taxon>Ascomycota</taxon>
        <taxon>Pezizomycotina</taxon>
        <taxon>Eurotiomycetes</taxon>
        <taxon>Chaetothyriomycetidae</taxon>
        <taxon>Chaetothyriales</taxon>
        <taxon>Cyphellophoraceae</taxon>
        <taxon>Cyphellophora</taxon>
    </lineage>
</organism>
<sequence>MDCMRTLQVMDTIGNINAVMVIHHTDCGGLLVTDAEVHQRMRERDATAAASAGEVTFGTYRQ</sequence>